<reference evidence="12" key="1">
    <citation type="submission" date="2022-01" db="EMBL/GenBank/DDBJ databases">
        <authorList>
            <person name="King R."/>
        </authorList>
    </citation>
    <scope>NUCLEOTIDE SEQUENCE</scope>
</reference>
<dbReference type="GO" id="GO:0005524">
    <property type="term" value="F:ATP binding"/>
    <property type="evidence" value="ECO:0007669"/>
    <property type="project" value="UniProtKB-KW"/>
</dbReference>
<dbReference type="Pfam" id="PF22667">
    <property type="entry name" value="Lon_lid"/>
    <property type="match status" value="1"/>
</dbReference>
<dbReference type="Pfam" id="PF02190">
    <property type="entry name" value="LON_substr_bdg"/>
    <property type="match status" value="1"/>
</dbReference>
<keyword evidence="5 6" id="KW-0067">ATP-binding</keyword>
<proteinExistence type="inferred from homology"/>
<dbReference type="SUPFAM" id="SSF54211">
    <property type="entry name" value="Ribosomal protein S5 domain 2-like"/>
    <property type="match status" value="1"/>
</dbReference>
<dbReference type="EC" id="3.4.21.-" evidence="6"/>
<feature type="active site" evidence="7 9">
    <location>
        <position position="690"/>
    </location>
</feature>
<dbReference type="PROSITE" id="PS51786">
    <property type="entry name" value="LON_PROTEOLYTIC"/>
    <property type="match status" value="1"/>
</dbReference>
<evidence type="ECO:0000256" key="1">
    <source>
        <dbReference type="ARBA" id="ARBA00022670"/>
    </source>
</evidence>
<evidence type="ECO:0000256" key="8">
    <source>
        <dbReference type="PIRSR" id="PIRSR001174-2"/>
    </source>
</evidence>
<evidence type="ECO:0000313" key="13">
    <source>
        <dbReference type="Proteomes" id="UP001152798"/>
    </source>
</evidence>
<dbReference type="PANTHER" id="PTHR10046">
    <property type="entry name" value="ATP DEPENDENT LON PROTEASE FAMILY MEMBER"/>
    <property type="match status" value="1"/>
</dbReference>
<dbReference type="Proteomes" id="UP001152798">
    <property type="component" value="Chromosome 7"/>
</dbReference>
<dbReference type="InterPro" id="IPR014721">
    <property type="entry name" value="Ribsml_uS5_D2-typ_fold_subgr"/>
</dbReference>
<dbReference type="AlphaFoldDB" id="A0A9P0HRZ2"/>
<keyword evidence="2 6" id="KW-0547">Nucleotide-binding</keyword>
<evidence type="ECO:0000259" key="10">
    <source>
        <dbReference type="PROSITE" id="PS51786"/>
    </source>
</evidence>
<dbReference type="Gene3D" id="1.20.5.5270">
    <property type="match status" value="1"/>
</dbReference>
<dbReference type="Gene3D" id="3.40.50.300">
    <property type="entry name" value="P-loop containing nucleotide triphosphate hydrolases"/>
    <property type="match status" value="1"/>
</dbReference>
<organism evidence="12 13">
    <name type="scientific">Nezara viridula</name>
    <name type="common">Southern green stink bug</name>
    <name type="synonym">Cimex viridulus</name>
    <dbReference type="NCBI Taxonomy" id="85310"/>
    <lineage>
        <taxon>Eukaryota</taxon>
        <taxon>Metazoa</taxon>
        <taxon>Ecdysozoa</taxon>
        <taxon>Arthropoda</taxon>
        <taxon>Hexapoda</taxon>
        <taxon>Insecta</taxon>
        <taxon>Pterygota</taxon>
        <taxon>Neoptera</taxon>
        <taxon>Paraneoptera</taxon>
        <taxon>Hemiptera</taxon>
        <taxon>Heteroptera</taxon>
        <taxon>Panheteroptera</taxon>
        <taxon>Pentatomomorpha</taxon>
        <taxon>Pentatomoidea</taxon>
        <taxon>Pentatomidae</taxon>
        <taxon>Pentatominae</taxon>
        <taxon>Nezara</taxon>
    </lineage>
</organism>
<keyword evidence="1 6" id="KW-0645">Protease</keyword>
<dbReference type="Gene3D" id="3.30.230.10">
    <property type="match status" value="1"/>
</dbReference>
<evidence type="ECO:0000256" key="7">
    <source>
        <dbReference type="PIRSR" id="PIRSR001174-1"/>
    </source>
</evidence>
<dbReference type="Gene3D" id="2.30.130.40">
    <property type="entry name" value="LON domain-like"/>
    <property type="match status" value="1"/>
</dbReference>
<dbReference type="FunFam" id="3.40.50.300:FF:000382">
    <property type="entry name" value="Lon protease homolog 2, peroxisomal"/>
    <property type="match status" value="1"/>
</dbReference>
<evidence type="ECO:0000256" key="5">
    <source>
        <dbReference type="ARBA" id="ARBA00022840"/>
    </source>
</evidence>
<keyword evidence="13" id="KW-1185">Reference proteome</keyword>
<dbReference type="GO" id="GO:0004176">
    <property type="term" value="F:ATP-dependent peptidase activity"/>
    <property type="evidence" value="ECO:0007669"/>
    <property type="project" value="UniProtKB-UniRule"/>
</dbReference>
<dbReference type="Pfam" id="PF00004">
    <property type="entry name" value="AAA"/>
    <property type="match status" value="1"/>
</dbReference>
<dbReference type="GO" id="GO:0004252">
    <property type="term" value="F:serine-type endopeptidase activity"/>
    <property type="evidence" value="ECO:0007669"/>
    <property type="project" value="UniProtKB-UniRule"/>
</dbReference>
<dbReference type="EMBL" id="OV725083">
    <property type="protein sequence ID" value="CAH1407204.1"/>
    <property type="molecule type" value="Genomic_DNA"/>
</dbReference>
<dbReference type="SUPFAM" id="SSF88697">
    <property type="entry name" value="PUA domain-like"/>
    <property type="match status" value="1"/>
</dbReference>
<dbReference type="SUPFAM" id="SSF52540">
    <property type="entry name" value="P-loop containing nucleoside triphosphate hydrolases"/>
    <property type="match status" value="1"/>
</dbReference>
<dbReference type="Pfam" id="PF05362">
    <property type="entry name" value="Lon_C"/>
    <property type="match status" value="1"/>
</dbReference>
<dbReference type="InterPro" id="IPR008269">
    <property type="entry name" value="Lon_proteolytic"/>
</dbReference>
<dbReference type="InterPro" id="IPR027417">
    <property type="entry name" value="P-loop_NTPase"/>
</dbReference>
<dbReference type="OrthoDB" id="2411602at2759"/>
<keyword evidence="3 6" id="KW-0378">Hydrolase</keyword>
<dbReference type="InterPro" id="IPR004815">
    <property type="entry name" value="Lon_bac/euk-typ"/>
</dbReference>
<dbReference type="PRINTS" id="PR00830">
    <property type="entry name" value="ENDOLAPTASE"/>
</dbReference>
<dbReference type="SMART" id="SM00382">
    <property type="entry name" value="AAA"/>
    <property type="match status" value="1"/>
</dbReference>
<feature type="domain" description="Lon proteolytic" evidence="10">
    <location>
        <begin position="596"/>
        <end position="784"/>
    </location>
</feature>
<dbReference type="GO" id="GO:0016887">
    <property type="term" value="F:ATP hydrolysis activity"/>
    <property type="evidence" value="ECO:0007669"/>
    <property type="project" value="InterPro"/>
</dbReference>
<evidence type="ECO:0000256" key="3">
    <source>
        <dbReference type="ARBA" id="ARBA00022801"/>
    </source>
</evidence>
<feature type="binding site" evidence="8">
    <location>
        <begin position="356"/>
        <end position="363"/>
    </location>
    <ligand>
        <name>ATP</name>
        <dbReference type="ChEBI" id="CHEBI:30616"/>
    </ligand>
</feature>
<dbReference type="InterPro" id="IPR046336">
    <property type="entry name" value="Lon_prtase_N_sf"/>
</dbReference>
<evidence type="ECO:0000256" key="6">
    <source>
        <dbReference type="PIRNR" id="PIRNR001174"/>
    </source>
</evidence>
<dbReference type="InterPro" id="IPR054594">
    <property type="entry name" value="Lon_lid"/>
</dbReference>
<feature type="active site" evidence="7 9">
    <location>
        <position position="733"/>
    </location>
</feature>
<dbReference type="InterPro" id="IPR003959">
    <property type="entry name" value="ATPase_AAA_core"/>
</dbReference>
<evidence type="ECO:0000256" key="9">
    <source>
        <dbReference type="PROSITE-ProRule" id="PRU01122"/>
    </source>
</evidence>
<dbReference type="InterPro" id="IPR020568">
    <property type="entry name" value="Ribosomal_Su5_D2-typ_SF"/>
</dbReference>
<dbReference type="PROSITE" id="PS51787">
    <property type="entry name" value="LON_N"/>
    <property type="match status" value="1"/>
</dbReference>
<dbReference type="PIRSF" id="PIRSF001174">
    <property type="entry name" value="Lon_proteas"/>
    <property type="match status" value="1"/>
</dbReference>
<dbReference type="SMART" id="SM00464">
    <property type="entry name" value="LON"/>
    <property type="match status" value="1"/>
</dbReference>
<protein>
    <recommendedName>
        <fullName evidence="6">Lon protease homolog</fullName>
        <ecNumber evidence="6">3.4.21.-</ecNumber>
    </recommendedName>
</protein>
<comment type="similarity">
    <text evidence="6 9">Belongs to the peptidase S16 family.</text>
</comment>
<name>A0A9P0HRZ2_NEZVI</name>
<dbReference type="InterPro" id="IPR003111">
    <property type="entry name" value="Lon_prtase_N"/>
</dbReference>
<dbReference type="Gene3D" id="1.10.8.60">
    <property type="match status" value="1"/>
</dbReference>
<dbReference type="GO" id="GO:0030163">
    <property type="term" value="P:protein catabolic process"/>
    <property type="evidence" value="ECO:0007669"/>
    <property type="project" value="InterPro"/>
</dbReference>
<evidence type="ECO:0000256" key="2">
    <source>
        <dbReference type="ARBA" id="ARBA00022741"/>
    </source>
</evidence>
<sequence length="798" mass="87908">MEPVPIPEKLPILTINNEVLLPGAPMKLEVASFTNQALMKDVLTKGLKVIGVIPLKDELDVIKKEDVGTVALLVRISSFNYPQDTVIVMTIGLCRFVVQEVLSSTPYPLAQVELHKDVYEEEINENVGKVLENLKDIMLPVIERIGLLPLQYLHHFKDLMDNFPASYIIDVCIHAINASFEEKLKILKLLDLRERIAFGVPLIMKFFGNESDIKTRLYPSRSLPNFPGVSVIKFKSSQGKALQRHLGDSDLEDLEQRLQKANFPEHVSKIINKDLEKLKRLSPYSPDNAVIRNYLEFVVDLPWSVSSKETLDVKAAKVLLDIEHYGMDKLKKRIIEFLAVRQLKTNVKGPILCFIGPPGVGKTSIGRSIAHILNRKFQRISLGGVSNQSDIRGHRRTYIGAMPGRILHAIKAAGTNNPVILLDEIDKLGSGGYNGDPKAALLEVLDPEQNMHFTDHYLNVPFDLSNVTFVATANSARTIPAPLYDRLEVISVDGYTSVEKYHIAVKHLLPKQLDLHGLGPEMLQLTDDAIYKIIHEYTKEAGVRSLERKLAAVCRSVAVKVAESSEDTLPYIINADNIEDILGMAPYYGEEILTIPSHPGVALGLAWTGKGGSLLVVEAKRVPKSSGQKAKLILTGLLGSVMKESAQIAFNWVRSAAYQYGIVKEGNDLLEKSDIHIHFPEGAINKEGPSAGVTIATALMSLFTGLPVASGLAMTGELTLQGLVLPVGGIKEKLMVAHRLGMKKVIIPFKCTKTLADIPSCVLDEIKIITVKTMDEVIETAFEGLASASNHNLLSSKL</sequence>
<dbReference type="GO" id="GO:0006508">
    <property type="term" value="P:proteolysis"/>
    <property type="evidence" value="ECO:0007669"/>
    <property type="project" value="UniProtKB-KW"/>
</dbReference>
<keyword evidence="4 6" id="KW-0720">Serine protease</keyword>
<evidence type="ECO:0000259" key="11">
    <source>
        <dbReference type="PROSITE" id="PS51787"/>
    </source>
</evidence>
<feature type="domain" description="Lon N-terminal" evidence="11">
    <location>
        <begin position="10"/>
        <end position="207"/>
    </location>
</feature>
<gene>
    <name evidence="12" type="ORF">NEZAVI_LOCUS14985</name>
</gene>
<dbReference type="InterPro" id="IPR015947">
    <property type="entry name" value="PUA-like_sf"/>
</dbReference>
<dbReference type="NCBIfam" id="TIGR00763">
    <property type="entry name" value="lon"/>
    <property type="match status" value="1"/>
</dbReference>
<dbReference type="InterPro" id="IPR003593">
    <property type="entry name" value="AAA+_ATPase"/>
</dbReference>
<evidence type="ECO:0000313" key="12">
    <source>
        <dbReference type="EMBL" id="CAH1407204.1"/>
    </source>
</evidence>
<evidence type="ECO:0000256" key="4">
    <source>
        <dbReference type="ARBA" id="ARBA00022825"/>
    </source>
</evidence>
<accession>A0A9P0HRZ2</accession>
<dbReference type="InterPro" id="IPR027065">
    <property type="entry name" value="Lon_Prtase"/>
</dbReference>
<dbReference type="CDD" id="cd19500">
    <property type="entry name" value="RecA-like_Lon"/>
    <property type="match status" value="1"/>
</dbReference>